<dbReference type="GeneID" id="90533002"/>
<dbReference type="PROSITE" id="PS01228">
    <property type="entry name" value="COF_1"/>
    <property type="match status" value="1"/>
</dbReference>
<comment type="caution">
    <text evidence="1">The sequence shown here is derived from an EMBL/GenBank/DDBJ whole genome shotgun (WGS) entry which is preliminary data.</text>
</comment>
<reference evidence="1 2" key="1">
    <citation type="submission" date="2022-06" db="EMBL/GenBank/DDBJ databases">
        <title>Isolation of gut microbiota from human fecal samples.</title>
        <authorList>
            <person name="Pamer E.G."/>
            <person name="Barat B."/>
            <person name="Waligurski E."/>
            <person name="Medina S."/>
            <person name="Paddock L."/>
            <person name="Mostad J."/>
        </authorList>
    </citation>
    <scope>NUCLEOTIDE SEQUENCE [LARGE SCALE GENOMIC DNA]</scope>
    <source>
        <strain evidence="1 2">DFI.9.73</strain>
    </source>
</reference>
<accession>A0ABT1RWF9</accession>
<dbReference type="SFLD" id="SFLDG01144">
    <property type="entry name" value="C2.B.4:_PGP_Like"/>
    <property type="match status" value="1"/>
</dbReference>
<dbReference type="Gene3D" id="3.30.1240.10">
    <property type="match status" value="1"/>
</dbReference>
<keyword evidence="2" id="KW-1185">Reference proteome</keyword>
<dbReference type="NCBIfam" id="TIGR01484">
    <property type="entry name" value="HAD-SF-IIB"/>
    <property type="match status" value="1"/>
</dbReference>
<dbReference type="Gene3D" id="3.40.50.1000">
    <property type="entry name" value="HAD superfamily/HAD-like"/>
    <property type="match status" value="1"/>
</dbReference>
<dbReference type="RefSeq" id="WP_066865593.1">
    <property type="nucleotide sequence ID" value="NZ_CABKVV010000014.1"/>
</dbReference>
<evidence type="ECO:0000313" key="2">
    <source>
        <dbReference type="Proteomes" id="UP001524473"/>
    </source>
</evidence>
<evidence type="ECO:0000313" key="1">
    <source>
        <dbReference type="EMBL" id="MCQ4839018.1"/>
    </source>
</evidence>
<proteinExistence type="predicted"/>
<dbReference type="EMBL" id="JANFZH010000006">
    <property type="protein sequence ID" value="MCQ4839018.1"/>
    <property type="molecule type" value="Genomic_DNA"/>
</dbReference>
<organism evidence="1 2">
    <name type="scientific">Neglectibacter timonensis</name>
    <dbReference type="NCBI Taxonomy" id="1776382"/>
    <lineage>
        <taxon>Bacteria</taxon>
        <taxon>Bacillati</taxon>
        <taxon>Bacillota</taxon>
        <taxon>Clostridia</taxon>
        <taxon>Eubacteriales</taxon>
        <taxon>Oscillospiraceae</taxon>
        <taxon>Neglectibacter</taxon>
    </lineage>
</organism>
<dbReference type="Proteomes" id="UP001524473">
    <property type="component" value="Unassembled WGS sequence"/>
</dbReference>
<protein>
    <submittedName>
        <fullName evidence="1">Cof-type HAD-IIB family hydrolase</fullName>
    </submittedName>
</protein>
<dbReference type="PANTHER" id="PTHR10000:SF25">
    <property type="entry name" value="PHOSPHATASE YKRA-RELATED"/>
    <property type="match status" value="1"/>
</dbReference>
<dbReference type="PANTHER" id="PTHR10000">
    <property type="entry name" value="PHOSPHOSERINE PHOSPHATASE"/>
    <property type="match status" value="1"/>
</dbReference>
<dbReference type="InterPro" id="IPR006379">
    <property type="entry name" value="HAD-SF_hydro_IIB"/>
</dbReference>
<dbReference type="SFLD" id="SFLDG01140">
    <property type="entry name" value="C2.B:_Phosphomannomutase_and_P"/>
    <property type="match status" value="1"/>
</dbReference>
<dbReference type="InterPro" id="IPR036412">
    <property type="entry name" value="HAD-like_sf"/>
</dbReference>
<dbReference type="NCBIfam" id="TIGR00099">
    <property type="entry name" value="Cof-subfamily"/>
    <property type="match status" value="1"/>
</dbReference>
<dbReference type="InterPro" id="IPR000150">
    <property type="entry name" value="Cof"/>
</dbReference>
<dbReference type="SUPFAM" id="SSF56784">
    <property type="entry name" value="HAD-like"/>
    <property type="match status" value="1"/>
</dbReference>
<sequence length="274" mass="31017">MIRAIFFDIDGTLLNPKTNRIPSSTLRALHLLKRREIKLFVATGRPKSMVTFLDEYFPFDGFVTLNGQYCFTRKGDILHKTAIPKQDMRQLLEIQKKTPFPCLLIEAEESFMVNYQRQIAEHFALQGLPVPKVYNAARLETNEIYQFLTYNPTQYASLLAPLKGIEITSASPFCFDVIPKGGGKEVGIAATAEHFGLNREEVMVFGDGDNDCRMVSWAGTGVAMENAQEETKQAADYVTAAVWDDGIEKALLHFELISPEELETAAYFRDRMER</sequence>
<keyword evidence="1" id="KW-0378">Hydrolase</keyword>
<dbReference type="GO" id="GO:0016787">
    <property type="term" value="F:hydrolase activity"/>
    <property type="evidence" value="ECO:0007669"/>
    <property type="project" value="UniProtKB-KW"/>
</dbReference>
<dbReference type="InterPro" id="IPR023214">
    <property type="entry name" value="HAD_sf"/>
</dbReference>
<name>A0ABT1RWF9_9FIRM</name>
<dbReference type="Pfam" id="PF08282">
    <property type="entry name" value="Hydrolase_3"/>
    <property type="match status" value="1"/>
</dbReference>
<gene>
    <name evidence="1" type="ORF">NE695_03695</name>
</gene>
<dbReference type="SFLD" id="SFLDS00003">
    <property type="entry name" value="Haloacid_Dehalogenase"/>
    <property type="match status" value="1"/>
</dbReference>